<name>A0A839QLY4_9MICC</name>
<dbReference type="EMBL" id="JACHVS010000002">
    <property type="protein sequence ID" value="MBB2996857.1"/>
    <property type="molecule type" value="Genomic_DNA"/>
</dbReference>
<keyword evidence="2" id="KW-0732">Signal</keyword>
<dbReference type="Proteomes" id="UP000523000">
    <property type="component" value="Unassembled WGS sequence"/>
</dbReference>
<sequence length="227" mass="24221">MELHQRKSWKRNRTALLSMTAVSVLGLVAGCTGPSSPAPVPDAAQTPQSTAPVSTSLPPSPTPTAKPTPMPIPASSNGPAQNLRAPVRPAAIKKHDLAGLEAFSRHYFDMLNHTVQSRDAAPLRALTLKFCVECFSGYINPADVNKAAGTWVTGGEMDLTLGDVRLAGNTSGIVIFSYTQEEMTYFTAPNKSGPFLRATEKPVLGALSAEFDGQWKASSMTYVEDDE</sequence>
<dbReference type="Pfam" id="PF19843">
    <property type="entry name" value="DUF6318"/>
    <property type="match status" value="1"/>
</dbReference>
<dbReference type="PROSITE" id="PS51257">
    <property type="entry name" value="PROKAR_LIPOPROTEIN"/>
    <property type="match status" value="1"/>
</dbReference>
<protein>
    <recommendedName>
        <fullName evidence="3">DUF6318 domain-containing protein</fullName>
    </recommendedName>
</protein>
<evidence type="ECO:0000256" key="2">
    <source>
        <dbReference type="SAM" id="SignalP"/>
    </source>
</evidence>
<feature type="domain" description="DUF6318" evidence="3">
    <location>
        <begin position="73"/>
        <end position="220"/>
    </location>
</feature>
<keyword evidence="5" id="KW-1185">Reference proteome</keyword>
<evidence type="ECO:0000313" key="5">
    <source>
        <dbReference type="Proteomes" id="UP000523000"/>
    </source>
</evidence>
<feature type="chain" id="PRO_5039064568" description="DUF6318 domain-containing protein" evidence="2">
    <location>
        <begin position="38"/>
        <end position="227"/>
    </location>
</feature>
<evidence type="ECO:0000256" key="1">
    <source>
        <dbReference type="SAM" id="MobiDB-lite"/>
    </source>
</evidence>
<dbReference type="AlphaFoldDB" id="A0A839QLY4"/>
<gene>
    <name evidence="4" type="ORF">E9229_003104</name>
</gene>
<accession>A0A839QLY4</accession>
<reference evidence="4 5" key="1">
    <citation type="submission" date="2020-08" db="EMBL/GenBank/DDBJ databases">
        <title>Sequencing the genomes of 1000 actinobacteria strains.</title>
        <authorList>
            <person name="Klenk H.-P."/>
        </authorList>
    </citation>
    <scope>NUCLEOTIDE SEQUENCE [LARGE SCALE GENOMIC DNA]</scope>
    <source>
        <strain evidence="4 5">DSM 22826</strain>
    </source>
</reference>
<dbReference type="RefSeq" id="WP_183512423.1">
    <property type="nucleotide sequence ID" value="NZ_BAABGK010000089.1"/>
</dbReference>
<evidence type="ECO:0000313" key="4">
    <source>
        <dbReference type="EMBL" id="MBB2996857.1"/>
    </source>
</evidence>
<proteinExistence type="predicted"/>
<dbReference type="InterPro" id="IPR046281">
    <property type="entry name" value="DUF6318"/>
</dbReference>
<feature type="compositionally biased region" description="Pro residues" evidence="1">
    <location>
        <begin position="58"/>
        <end position="72"/>
    </location>
</feature>
<feature type="region of interest" description="Disordered" evidence="1">
    <location>
        <begin position="36"/>
        <end position="83"/>
    </location>
</feature>
<evidence type="ECO:0000259" key="3">
    <source>
        <dbReference type="Pfam" id="PF19843"/>
    </source>
</evidence>
<organism evidence="4 5">
    <name type="scientific">Paeniglutamicibacter cryotolerans</name>
    <dbReference type="NCBI Taxonomy" id="670079"/>
    <lineage>
        <taxon>Bacteria</taxon>
        <taxon>Bacillati</taxon>
        <taxon>Actinomycetota</taxon>
        <taxon>Actinomycetes</taxon>
        <taxon>Micrococcales</taxon>
        <taxon>Micrococcaceae</taxon>
        <taxon>Paeniglutamicibacter</taxon>
    </lineage>
</organism>
<feature type="signal peptide" evidence="2">
    <location>
        <begin position="1"/>
        <end position="37"/>
    </location>
</feature>
<comment type="caution">
    <text evidence="4">The sequence shown here is derived from an EMBL/GenBank/DDBJ whole genome shotgun (WGS) entry which is preliminary data.</text>
</comment>